<gene>
    <name evidence="1" type="ORF">L1994_08415</name>
</gene>
<dbReference type="EMBL" id="CP091092">
    <property type="protein sequence ID" value="WFN36167.1"/>
    <property type="molecule type" value="Genomic_DNA"/>
</dbReference>
<dbReference type="RefSeq" id="WP_278099006.1">
    <property type="nucleotide sequence ID" value="NZ_CP091092.1"/>
</dbReference>
<accession>A0AAF0FPN5</accession>
<reference evidence="1" key="1">
    <citation type="submission" date="2022-01" db="EMBL/GenBank/DDBJ databases">
        <title>Complete genome of Methanomicrobium antiquum DSM 21220.</title>
        <authorList>
            <person name="Chen S.-C."/>
            <person name="You Y.-T."/>
            <person name="Zhou Y.-Z."/>
            <person name="Lai M.-C."/>
        </authorList>
    </citation>
    <scope>NUCLEOTIDE SEQUENCE</scope>
    <source>
        <strain evidence="1">DSM 21220</strain>
    </source>
</reference>
<name>A0AAF0FPN5_9EURY</name>
<proteinExistence type="predicted"/>
<evidence type="ECO:0000313" key="2">
    <source>
        <dbReference type="Proteomes" id="UP001218895"/>
    </source>
</evidence>
<dbReference type="KEGG" id="manq:L1994_08415"/>
<organism evidence="1 2">
    <name type="scientific">Methanomicrobium antiquum</name>
    <dbReference type="NCBI Taxonomy" id="487686"/>
    <lineage>
        <taxon>Archaea</taxon>
        <taxon>Methanobacteriati</taxon>
        <taxon>Methanobacteriota</taxon>
        <taxon>Stenosarchaea group</taxon>
        <taxon>Methanomicrobia</taxon>
        <taxon>Methanomicrobiales</taxon>
        <taxon>Methanomicrobiaceae</taxon>
        <taxon>Methanomicrobium</taxon>
    </lineage>
</organism>
<evidence type="ECO:0000313" key="1">
    <source>
        <dbReference type="EMBL" id="WFN36167.1"/>
    </source>
</evidence>
<protein>
    <submittedName>
        <fullName evidence="1">Uncharacterized protein</fullName>
    </submittedName>
</protein>
<keyword evidence="2" id="KW-1185">Reference proteome</keyword>
<sequence length="93" mass="10819">MTALTQKGTGIHSPTLDSIKMVENFIRDNSGEYKKTALCNELPKKMMYQTFMQIIDYLLESGKIAADSEGHICWIYNPEVLKYYKNHEELRIK</sequence>
<dbReference type="Proteomes" id="UP001218895">
    <property type="component" value="Chromosome"/>
</dbReference>
<dbReference type="GeneID" id="79950415"/>
<dbReference type="AlphaFoldDB" id="A0AAF0FPN5"/>